<dbReference type="SMART" id="SM00733">
    <property type="entry name" value="Mterf"/>
    <property type="match status" value="6"/>
</dbReference>
<feature type="region of interest" description="Disordered" evidence="4">
    <location>
        <begin position="1"/>
        <end position="33"/>
    </location>
</feature>
<comment type="caution">
    <text evidence="5">The sequence shown here is derived from an EMBL/GenBank/DDBJ whole genome shotgun (WGS) entry which is preliminary data.</text>
</comment>
<comment type="similarity">
    <text evidence="1">Belongs to the mTERF family.</text>
</comment>
<organism evidence="5 6">
    <name type="scientific">[Myrmecia] bisecta</name>
    <dbReference type="NCBI Taxonomy" id="41462"/>
    <lineage>
        <taxon>Eukaryota</taxon>
        <taxon>Viridiplantae</taxon>
        <taxon>Chlorophyta</taxon>
        <taxon>core chlorophytes</taxon>
        <taxon>Trebouxiophyceae</taxon>
        <taxon>Trebouxiales</taxon>
        <taxon>Trebouxiaceae</taxon>
        <taxon>Myrmecia</taxon>
    </lineage>
</organism>
<reference evidence="5 6" key="1">
    <citation type="journal article" date="2024" name="Nat. Commun.">
        <title>Phylogenomics reveals the evolutionary origins of lichenization in chlorophyte algae.</title>
        <authorList>
            <person name="Puginier C."/>
            <person name="Libourel C."/>
            <person name="Otte J."/>
            <person name="Skaloud P."/>
            <person name="Haon M."/>
            <person name="Grisel S."/>
            <person name="Petersen M."/>
            <person name="Berrin J.G."/>
            <person name="Delaux P.M."/>
            <person name="Dal Grande F."/>
            <person name="Keller J."/>
        </authorList>
    </citation>
    <scope>NUCLEOTIDE SEQUENCE [LARGE SCALE GENOMIC DNA]</scope>
    <source>
        <strain evidence="5 6">SAG 2043</strain>
    </source>
</reference>
<name>A0AAW1QEL1_9CHLO</name>
<dbReference type="GO" id="GO:0003676">
    <property type="term" value="F:nucleic acid binding"/>
    <property type="evidence" value="ECO:0007669"/>
    <property type="project" value="InterPro"/>
</dbReference>
<evidence type="ECO:0000313" key="6">
    <source>
        <dbReference type="Proteomes" id="UP001489004"/>
    </source>
</evidence>
<keyword evidence="2" id="KW-0806">Transcription termination</keyword>
<dbReference type="Pfam" id="PF02536">
    <property type="entry name" value="mTERF"/>
    <property type="match status" value="1"/>
</dbReference>
<dbReference type="InterPro" id="IPR038538">
    <property type="entry name" value="MTERF_sf"/>
</dbReference>
<protein>
    <submittedName>
        <fullName evidence="5">Uncharacterized protein</fullName>
    </submittedName>
</protein>
<dbReference type="AlphaFoldDB" id="A0AAW1QEL1"/>
<gene>
    <name evidence="5" type="ORF">WJX72_003114</name>
</gene>
<evidence type="ECO:0000256" key="3">
    <source>
        <dbReference type="ARBA" id="ARBA00022946"/>
    </source>
</evidence>
<dbReference type="PANTHER" id="PTHR13068">
    <property type="entry name" value="CGI-12 PROTEIN-RELATED"/>
    <property type="match status" value="1"/>
</dbReference>
<dbReference type="Proteomes" id="UP001489004">
    <property type="component" value="Unassembled WGS sequence"/>
</dbReference>
<evidence type="ECO:0000313" key="5">
    <source>
        <dbReference type="EMBL" id="KAK9819840.1"/>
    </source>
</evidence>
<dbReference type="Gene3D" id="1.25.70.10">
    <property type="entry name" value="Transcription termination factor 3, mitochondrial"/>
    <property type="match status" value="1"/>
</dbReference>
<evidence type="ECO:0000256" key="1">
    <source>
        <dbReference type="ARBA" id="ARBA00007692"/>
    </source>
</evidence>
<proteinExistence type="inferred from homology"/>
<evidence type="ECO:0000256" key="4">
    <source>
        <dbReference type="SAM" id="MobiDB-lite"/>
    </source>
</evidence>
<keyword evidence="2" id="KW-0805">Transcription regulation</keyword>
<evidence type="ECO:0000256" key="2">
    <source>
        <dbReference type="ARBA" id="ARBA00022472"/>
    </source>
</evidence>
<dbReference type="EMBL" id="JALJOR010000003">
    <property type="protein sequence ID" value="KAK9819840.1"/>
    <property type="molecule type" value="Genomic_DNA"/>
</dbReference>
<dbReference type="GO" id="GO:0006353">
    <property type="term" value="P:DNA-templated transcription termination"/>
    <property type="evidence" value="ECO:0007669"/>
    <property type="project" value="UniProtKB-KW"/>
</dbReference>
<dbReference type="PANTHER" id="PTHR13068:SF151">
    <property type="entry name" value="TRANSCRIPTION TERMINATION FACTOR MTERF9, CHLOROPLASTIC"/>
    <property type="match status" value="1"/>
</dbReference>
<keyword evidence="6" id="KW-1185">Reference proteome</keyword>
<keyword evidence="2" id="KW-0804">Transcription</keyword>
<keyword evidence="3" id="KW-0809">Transit peptide</keyword>
<dbReference type="InterPro" id="IPR003690">
    <property type="entry name" value="MTERF"/>
</dbReference>
<sequence length="390" mass="44371">MPVVPPKRLARTPSGSVIRPAPSLEGSFQEPPPTQRQLALVAQRAEGRDPLQSLALPLSEETWRALARQYSMDLAWKPQVELLVELGCTLRDLRKLLQRPDSAQPNQAPRFFTSMGDSLRLKLGFFTEEVGMSREQVRRMLVKYPRIMEYSVLHVLWPHLQFFLDAGVPKNDMPKVVVRAPMVMQMSIANTLEPRIYYLTDRVGISEELIGKVIARLPQILSYSEDAMHERVEFLLENGLSQADIARAVASHPQLLHYRTESMQRRLAWLRQIGLTPEQVCRVVSQHPQLVCRDIERQLQPKFAYLCKELGGSADSIASFPNYLSLSLAQRIIPRHRYLETVRGRAITKFPLNHLKCSNAIFAEKVAGTNLMHFEAFRLQMAMGGSLGVR</sequence>
<accession>A0AAW1QEL1</accession>